<dbReference type="OrthoDB" id="6091599at2"/>
<feature type="region of interest" description="Disordered" evidence="1">
    <location>
        <begin position="1832"/>
        <end position="1879"/>
    </location>
</feature>
<protein>
    <submittedName>
        <fullName evidence="3">DUF4347 domain-containing protein</fullName>
    </submittedName>
</protein>
<feature type="region of interest" description="Disordered" evidence="1">
    <location>
        <begin position="2034"/>
        <end position="2057"/>
    </location>
</feature>
<dbReference type="SUPFAM" id="SSF49313">
    <property type="entry name" value="Cadherin-like"/>
    <property type="match status" value="1"/>
</dbReference>
<evidence type="ECO:0000313" key="4">
    <source>
        <dbReference type="Proteomes" id="UP000298656"/>
    </source>
</evidence>
<dbReference type="InterPro" id="IPR025592">
    <property type="entry name" value="DUF4347"/>
</dbReference>
<feature type="compositionally biased region" description="Polar residues" evidence="1">
    <location>
        <begin position="95"/>
        <end position="104"/>
    </location>
</feature>
<feature type="region of interest" description="Disordered" evidence="1">
    <location>
        <begin position="67"/>
        <end position="106"/>
    </location>
</feature>
<dbReference type="InterPro" id="IPR015919">
    <property type="entry name" value="Cadherin-like_sf"/>
</dbReference>
<accession>A0A4P8IR42</accession>
<keyword evidence="4" id="KW-1185">Reference proteome</keyword>
<feature type="domain" description="DUF4347" evidence="2">
    <location>
        <begin position="133"/>
        <end position="296"/>
    </location>
</feature>
<dbReference type="PANTHER" id="PTHR14139">
    <property type="entry name" value="CALSYNTENIN"/>
    <property type="match status" value="1"/>
</dbReference>
<dbReference type="Pfam" id="PF14252">
    <property type="entry name" value="DUF4347"/>
    <property type="match status" value="1"/>
</dbReference>
<feature type="compositionally biased region" description="Low complexity" evidence="1">
    <location>
        <begin position="1838"/>
        <end position="1849"/>
    </location>
</feature>
<evidence type="ECO:0000313" key="3">
    <source>
        <dbReference type="EMBL" id="QCP50826.1"/>
    </source>
</evidence>
<proteinExistence type="predicted"/>
<reference evidence="3 4" key="1">
    <citation type="submission" date="2019-05" db="EMBL/GenBank/DDBJ databases">
        <title>Burkholderia sp. DHOD12, isolated from subtropical forest soil.</title>
        <authorList>
            <person name="Gao Z.-H."/>
            <person name="Qiu L.-H."/>
        </authorList>
    </citation>
    <scope>NUCLEOTIDE SEQUENCE [LARGE SCALE GENOMIC DNA]</scope>
    <source>
        <strain evidence="3 4">DHOD12</strain>
    </source>
</reference>
<dbReference type="GO" id="GO:0005509">
    <property type="term" value="F:calcium ion binding"/>
    <property type="evidence" value="ECO:0007669"/>
    <property type="project" value="InterPro"/>
</dbReference>
<dbReference type="GO" id="GO:0016020">
    <property type="term" value="C:membrane"/>
    <property type="evidence" value="ECO:0007669"/>
    <property type="project" value="InterPro"/>
</dbReference>
<feature type="compositionally biased region" description="Pro residues" evidence="1">
    <location>
        <begin position="1856"/>
        <end position="1869"/>
    </location>
</feature>
<name>A0A4P8IR42_9BURK</name>
<organism evidence="3 4">
    <name type="scientific">Trinickia violacea</name>
    <dbReference type="NCBI Taxonomy" id="2571746"/>
    <lineage>
        <taxon>Bacteria</taxon>
        <taxon>Pseudomonadati</taxon>
        <taxon>Pseudomonadota</taxon>
        <taxon>Betaproteobacteria</taxon>
        <taxon>Burkholderiales</taxon>
        <taxon>Burkholderiaceae</taxon>
        <taxon>Trinickia</taxon>
    </lineage>
</organism>
<dbReference type="KEGG" id="tvl:FAZ95_17715"/>
<feature type="compositionally biased region" description="Low complexity" evidence="1">
    <location>
        <begin position="1870"/>
        <end position="1879"/>
    </location>
</feature>
<dbReference type="Proteomes" id="UP000298656">
    <property type="component" value="Chromosome 1"/>
</dbReference>
<feature type="compositionally biased region" description="Basic and acidic residues" evidence="1">
    <location>
        <begin position="67"/>
        <end position="77"/>
    </location>
</feature>
<evidence type="ECO:0000259" key="2">
    <source>
        <dbReference type="Pfam" id="PF14252"/>
    </source>
</evidence>
<dbReference type="PANTHER" id="PTHR14139:SF2">
    <property type="entry name" value="CALSYNTENIN-1"/>
    <property type="match status" value="1"/>
</dbReference>
<sequence>MAVKPAPSGAGCRLRRFRKMKLAQQLLKWFAARPAPRAPAVAPAPLMLALEPRIVYEASVAALPAAHHAEASHHHSPYEAQKTPSPTVPGEGVTPTGNTGNASNAPVHRASEVNHKTQLTGGAQGGSQPENEVVFVDTNVTNYQELLTGLPANVKVVLLNPNSNGLEQIAQYVQQHPGIDAINLISHGAEGQVQVGNVLLDQGDIAQYSAVLAKIGAAMKPNGDFLIYGCDVAAGSDGASLVHEISALSGLNVAASTNLVGSAALGGSWTLNYDVGNVHTPVVLSSTAEQGYDYVLSQTVEDYTSAAATSLNTGDVTSFTLDGITYTYNIANNTTVGPDSNLQLLSDENGSSESLVVNQDGVTGLTSITITMADGENFKMSSLDIDVVANTNVLIEANGSTNNDISLASNNVYVTQTVDLTTDSAFNSVNSITITFDSGSIINLGHLVYEEALGITATGGATTFTSADSHSGTPVTVDSGVTVSDIESTTISSASVAMTGGFQSGQDVLGFTSQNGITGAYNATTGVLTLTGTATIAQYQAALESVTYLDTAATPNTSARTISFSVNDGISSSTTVTKTVDVVSPPSVTTTGGTTSYTDDASATTVDSGVTVADPSQTTQHSGTVSISGGFSSGDTLAFTNTSATTFGNITGSYNSGTGVLTLSSSGGTATDAQWEHALDAVTFSSTSTTHGDRTISFVVNDGTTNSTAATKTVDVVDAPPVVTTTAGTTGYVGGTAAVDVDSGVTVSDFDNTTQASGTVSITSGFDSAHDTLSFTNSNSTLFGNITASFSGGVLTLSSAGALATDAQWASAFEAVRFSSTSTTYGNRTISFVVNDGTDNSTAATKTVDVTNPAPVVTTDSGSAAFVAGDNTTSTPVTVDSGLTLTDPGTSTIASATVSITGNFQSSEDRLSFTNTNSTTFGNIAALYNSATGVLTLTSSANSATLAQWQSALEAVKYTDTAITPNNATRTISFSVTDANSNTSSAATRTVTVADTDQTPIVGTTGGTTNYVGGTGAATIDGSVTVTDLDNTTMASGAVTITTGFQSGDTLSFTNTSSTQFGNIVASYNSGTGVLTLASSGATSSDAQWAHAFSAITFSAGTSATPGNRTISFVVNDGIENSAAATDTVDVLGPPTITTNSGSAAFVAGDNAASTPVAIDSGLTLSDGSASTFGSATVRITGNFQSGEDVLTLTNNGTTMGNITGLYNATTGVLTLTSSGATATTAQWQAALDAVTYTDIAVTPNNSTRTISFTAVDGSSESSNTATRTVTVADVDQTPIVATTGGTTNYVGGTSAVTIDSGVTVSDLDNTTQSTGTVSITSGFRSGDTLSFTNTSSAQFGNITAVYNAATGVLTLTSVGATSSDAQWAHAFSAITFSAGSTAISGNRTISFVVNDGIENSAAATHTVDVLGPPTIATDSGSAAFVAGDNVASTPVAIDSGLSLSDGSASTFASATVQITGNYHSGEDVLSFTNTNSTAFGNIQATYNGGTGVLTLTSSGASATTAQWKAALDAVTYTDTAITPNNSTRTISFTAVDSNGNTSNTATRTVTVADTYQTPILTTSTGATSFVAGDNVTSTSVAVDSGLAVTDLSSGTLATATVSITGGFHASEDSLSFANDGATMGNIAGTYDAGTGVLSLSSAGSSATLAQWRAALDSILYTDSAITPDNTARTISFTVNDGTDNSALATKSVTVADTDQTPIVSSSGSTAVTYVDSGSGGTPVTLGSGITVSDRGNATLTTATVAVSGNYVPGVDVLTFTPGAATGDLTASFDAATGVLTLHGDATSAQMEAALGSITFSEAGKPVAGERTISVTVSDGVKISRSMTSTVDVQVPPASQTTTATSTTSDIGQTAAPPPPPPFATPPSTAPDTSTDADSDLPPVLIELDHPASVGGTPFVQTFTLTDPNAGHGQFSLDHTSVTAAASEDASLSISTTFEPQSVVVDYDISPNHAFVMNLSNLLPTADGMRLNAMSDVTVRLADGRPLPTWLHYDAADGVLTGALPAGAHDVRVVVLQRDADGHVMQNEVVLAPSGRHSDHEAPGHGHGHGTHAPAHASRNALAPLVARERDQAPLPAGKPSLAQQFAQARAALHVVRPVPAATAAVPAATEHRA</sequence>
<gene>
    <name evidence="3" type="ORF">FAZ95_17715</name>
</gene>
<dbReference type="EMBL" id="CP040077">
    <property type="protein sequence ID" value="QCP50826.1"/>
    <property type="molecule type" value="Genomic_DNA"/>
</dbReference>
<evidence type="ECO:0000256" key="1">
    <source>
        <dbReference type="SAM" id="MobiDB-lite"/>
    </source>
</evidence>